<evidence type="ECO:0000256" key="1">
    <source>
        <dbReference type="SAM" id="Coils"/>
    </source>
</evidence>
<evidence type="ECO:0000313" key="2">
    <source>
        <dbReference type="EMBL" id="KFN09673.1"/>
    </source>
</evidence>
<keyword evidence="3" id="KW-1185">Reference proteome</keyword>
<dbReference type="InterPro" id="IPR027417">
    <property type="entry name" value="P-loop_NTPase"/>
</dbReference>
<comment type="caution">
    <text evidence="2">The sequence shown here is derived from an EMBL/GenBank/DDBJ whole genome shotgun (WGS) entry which is preliminary data.</text>
</comment>
<dbReference type="EMBL" id="JMQA01000021">
    <property type="protein sequence ID" value="KFN09673.1"/>
    <property type="molecule type" value="Genomic_DNA"/>
</dbReference>
<dbReference type="STRING" id="44252.DJ90_3523"/>
<dbReference type="GeneID" id="77006242"/>
<keyword evidence="1" id="KW-0175">Coiled coil</keyword>
<organism evidence="2 3">
    <name type="scientific">Paenibacillus macerans</name>
    <name type="common">Bacillus macerans</name>
    <dbReference type="NCBI Taxonomy" id="44252"/>
    <lineage>
        <taxon>Bacteria</taxon>
        <taxon>Bacillati</taxon>
        <taxon>Bacillota</taxon>
        <taxon>Bacilli</taxon>
        <taxon>Bacillales</taxon>
        <taxon>Paenibacillaceae</taxon>
        <taxon>Paenibacillus</taxon>
    </lineage>
</organism>
<reference evidence="2 3" key="1">
    <citation type="submission" date="2014-04" db="EMBL/GenBank/DDBJ databases">
        <authorList>
            <person name="Bishop-Lilly K.A."/>
            <person name="Broomall S.M."/>
            <person name="Chain P.S."/>
            <person name="Chertkov O."/>
            <person name="Coyne S.R."/>
            <person name="Daligault H.E."/>
            <person name="Davenport K.W."/>
            <person name="Erkkila T."/>
            <person name="Frey K.G."/>
            <person name="Gibbons H.S."/>
            <person name="Gu W."/>
            <person name="Jaissle J."/>
            <person name="Johnson S.L."/>
            <person name="Koroleva G.I."/>
            <person name="Ladner J.T."/>
            <person name="Lo C.-C."/>
            <person name="Minogue T.D."/>
            <person name="Munk C."/>
            <person name="Palacios G.F."/>
            <person name="Redden C.L."/>
            <person name="Rosenzweig C.N."/>
            <person name="Scholz M.B."/>
            <person name="Teshima H."/>
            <person name="Xu Y."/>
        </authorList>
    </citation>
    <scope>NUCLEOTIDE SEQUENCE [LARGE SCALE GENOMIC DNA]</scope>
    <source>
        <strain evidence="2 3">8244</strain>
    </source>
</reference>
<evidence type="ECO:0008006" key="4">
    <source>
        <dbReference type="Google" id="ProtNLM"/>
    </source>
</evidence>
<dbReference type="HOGENOM" id="CLU_028585_0_0_9"/>
<protein>
    <recommendedName>
        <fullName evidence="4">DUF3732 domain-containing protein</fullName>
    </recommendedName>
</protein>
<dbReference type="PATRIC" id="fig|44252.3.peg.2020"/>
<evidence type="ECO:0000313" key="3">
    <source>
        <dbReference type="Proteomes" id="UP000029278"/>
    </source>
</evidence>
<dbReference type="Pfam" id="PF12532">
    <property type="entry name" value="DUF3732"/>
    <property type="match status" value="1"/>
</dbReference>
<gene>
    <name evidence="2" type="ORF">DJ90_3523</name>
</gene>
<proteinExistence type="predicted"/>
<name>A0A090ZGZ9_PAEMA</name>
<dbReference type="RefSeq" id="WP_036621483.1">
    <property type="nucleotide sequence ID" value="NZ_JAKOBR010000068.1"/>
</dbReference>
<dbReference type="Proteomes" id="UP000029278">
    <property type="component" value="Unassembled WGS sequence"/>
</dbReference>
<dbReference type="AlphaFoldDB" id="A0A090ZGZ9"/>
<dbReference type="Gene3D" id="3.40.50.300">
    <property type="entry name" value="P-loop containing nucleotide triphosphate hydrolases"/>
    <property type="match status" value="1"/>
</dbReference>
<feature type="coiled-coil region" evidence="1">
    <location>
        <begin position="387"/>
        <end position="475"/>
    </location>
</feature>
<dbReference type="InterPro" id="IPR022205">
    <property type="entry name" value="DUF3732"/>
</dbReference>
<accession>A0A090ZGZ9</accession>
<feature type="coiled-coil region" evidence="1">
    <location>
        <begin position="191"/>
        <end position="225"/>
    </location>
</feature>
<sequence length="662" mass="77306">MNFKINHIVLWPKDKSKKERVLTFNLEKINVITGDSQKGKSSIIPIIDYCLGSSKCAIPVGIIREKTEWFGIVVAVDSKKILIARKEPGVNIQSGEIFIQENADIKNIPLPVPERNVEFLKNMLNEIASLPYLTLSDDNDSDSSNKRASFRDFSAFQFQPQHIVANPYTLFYKADTYQNRERLKNIFPLVVGAIDREILYLRQQLKELEKEYNKYSNELNELRRITQHWFYNVKSYYTQAKEYGLITNSNSEELGWSTQTYIDHLAKIPDLTKLKNFSYGEIDTSAAIAELNNLLNQELNLSREIGTVRQRLYKMTRLFESEKLYQESLEYQHARLQASNWLINLIEPKTICPFCGSENSKAYDEIHQLYNHQSKISSISNNIEKSSAMLDREITKLRSRLKELESSLNYVRKQKLELEIESEELRKSRQTEQEIFRFIGRLEKSLDDYKLTHENRDLENKVKELEGQILSLRRKIDPKSIEAKLKQALKTISKTINRYANFLGVEDADQPIELDITNLTLKKISEKREDYLWEIGSGANWMGYHIATLLALHEYFVDLKWNPVPQFLIIDQPSQVYFPEKIIQNQSEQEADLTPNYKQEDIVRVQKIFTALSNNLRITKHSVQLIIIEHADEITWSGTEQDVHVVERWRGKNDALIPKDWL</sequence>
<dbReference type="OrthoDB" id="103556at2"/>